<dbReference type="Gene3D" id="2.30.280.10">
    <property type="entry name" value="SRA-YDG"/>
    <property type="match status" value="1"/>
</dbReference>
<keyword evidence="2" id="KW-1185">Reference proteome</keyword>
<comment type="caution">
    <text evidence="1">The sequence shown here is derived from an EMBL/GenBank/DDBJ whole genome shotgun (WGS) entry which is preliminary data.</text>
</comment>
<evidence type="ECO:0000313" key="2">
    <source>
        <dbReference type="Proteomes" id="UP000813444"/>
    </source>
</evidence>
<organism evidence="1 2">
    <name type="scientific">Stachybotrys elegans</name>
    <dbReference type="NCBI Taxonomy" id="80388"/>
    <lineage>
        <taxon>Eukaryota</taxon>
        <taxon>Fungi</taxon>
        <taxon>Dikarya</taxon>
        <taxon>Ascomycota</taxon>
        <taxon>Pezizomycotina</taxon>
        <taxon>Sordariomycetes</taxon>
        <taxon>Hypocreomycetidae</taxon>
        <taxon>Hypocreales</taxon>
        <taxon>Stachybotryaceae</taxon>
        <taxon>Stachybotrys</taxon>
    </lineage>
</organism>
<dbReference type="OrthoDB" id="3244603at2759"/>
<dbReference type="InterPro" id="IPR036987">
    <property type="entry name" value="SRA-YDG_sf"/>
</dbReference>
<dbReference type="InterPro" id="IPR015947">
    <property type="entry name" value="PUA-like_sf"/>
</dbReference>
<dbReference type="SUPFAM" id="SSF88697">
    <property type="entry name" value="PUA domain-like"/>
    <property type="match status" value="1"/>
</dbReference>
<accession>A0A8K0T229</accession>
<reference evidence="1" key="1">
    <citation type="journal article" date="2021" name="Nat. Commun.">
        <title>Genetic determinants of endophytism in the Arabidopsis root mycobiome.</title>
        <authorList>
            <person name="Mesny F."/>
            <person name="Miyauchi S."/>
            <person name="Thiergart T."/>
            <person name="Pickel B."/>
            <person name="Atanasova L."/>
            <person name="Karlsson M."/>
            <person name="Huettel B."/>
            <person name="Barry K.W."/>
            <person name="Haridas S."/>
            <person name="Chen C."/>
            <person name="Bauer D."/>
            <person name="Andreopoulos W."/>
            <person name="Pangilinan J."/>
            <person name="LaButti K."/>
            <person name="Riley R."/>
            <person name="Lipzen A."/>
            <person name="Clum A."/>
            <person name="Drula E."/>
            <person name="Henrissat B."/>
            <person name="Kohler A."/>
            <person name="Grigoriev I.V."/>
            <person name="Martin F.M."/>
            <person name="Hacquard S."/>
        </authorList>
    </citation>
    <scope>NUCLEOTIDE SEQUENCE</scope>
    <source>
        <strain evidence="1">MPI-CAGE-CH-0235</strain>
    </source>
</reference>
<evidence type="ECO:0008006" key="3">
    <source>
        <dbReference type="Google" id="ProtNLM"/>
    </source>
</evidence>
<sequence length="347" mass="39437">MNLDGSSSYIRWSPGYFADTPQSIALSSPPMDDTSEGLTLTEKTLLSLSDDVRASLADTKTLGARAGEVRAFLGDMVKREYEGKPSIHFSTIKNARLDKLLSDILKPTNRPYPIPIQFRADMSITRGLQRQWRARYREPYFDIDQTRYMNLPRFGRLKDVVFNEAAGEGNEIWSPSDRKSSLGLEANRPLEPGYRDGIVDSGLEKPTVGKYGMVALPLLKGREEISHEDGLVRYSKEGTMSEMYVSLIRRVGFQMRILRGHCLMSPLAPEAGIRYDGLYTLRQYGLTRNPQSDRLTVVLTLERVPGQRPLQEIVSIPRPSQLDDWQLFKRYEGETIMRKYGDQGFLN</sequence>
<dbReference type="Proteomes" id="UP000813444">
    <property type="component" value="Unassembled WGS sequence"/>
</dbReference>
<gene>
    <name evidence="1" type="ORF">B0I35DRAFT_473163</name>
</gene>
<dbReference type="EMBL" id="JAGPNK010000001">
    <property type="protein sequence ID" value="KAH7328458.1"/>
    <property type="molecule type" value="Genomic_DNA"/>
</dbReference>
<evidence type="ECO:0000313" key="1">
    <source>
        <dbReference type="EMBL" id="KAH7328458.1"/>
    </source>
</evidence>
<protein>
    <recommendedName>
        <fullName evidence="3">YDG domain-containing protein</fullName>
    </recommendedName>
</protein>
<dbReference type="AlphaFoldDB" id="A0A8K0T229"/>
<name>A0A8K0T229_9HYPO</name>
<proteinExistence type="predicted"/>